<keyword evidence="2 12" id="KW-0813">Transport</keyword>
<dbReference type="InterPro" id="IPR036942">
    <property type="entry name" value="Beta-barrel_TonB_sf"/>
</dbReference>
<evidence type="ECO:0000256" key="6">
    <source>
        <dbReference type="ARBA" id="ARBA00022729"/>
    </source>
</evidence>
<keyword evidence="10 12" id="KW-0472">Membrane</keyword>
<evidence type="ECO:0000256" key="8">
    <source>
        <dbReference type="ARBA" id="ARBA00023065"/>
    </source>
</evidence>
<comment type="subcellular location">
    <subcellularLocation>
        <location evidence="1 12">Cell outer membrane</location>
        <topology evidence="1 12">Multi-pass membrane protein</topology>
    </subcellularLocation>
</comment>
<evidence type="ECO:0000256" key="12">
    <source>
        <dbReference type="PROSITE-ProRule" id="PRU01360"/>
    </source>
</evidence>
<dbReference type="EMBL" id="CP016359">
    <property type="protein sequence ID" value="APU67377.1"/>
    <property type="molecule type" value="Genomic_DNA"/>
</dbReference>
<dbReference type="InterPro" id="IPR012910">
    <property type="entry name" value="Plug_dom"/>
</dbReference>
<dbReference type="SUPFAM" id="SSF56935">
    <property type="entry name" value="Porins"/>
    <property type="match status" value="1"/>
</dbReference>
<reference evidence="14 15" key="1">
    <citation type="submission" date="2016-07" db="EMBL/GenBank/DDBJ databases">
        <title>Multi-omics approach to identify versatile polysaccharide utilization systems of a marine flavobacterium Gramella flava.</title>
        <authorList>
            <person name="Tang K."/>
        </authorList>
    </citation>
    <scope>NUCLEOTIDE SEQUENCE [LARGE SCALE GENOMIC DNA]</scope>
    <source>
        <strain evidence="14 15">JLT2011</strain>
    </source>
</reference>
<keyword evidence="4" id="KW-0410">Iron transport</keyword>
<evidence type="ECO:0000313" key="15">
    <source>
        <dbReference type="Proteomes" id="UP000186230"/>
    </source>
</evidence>
<dbReference type="Gene3D" id="2.170.130.10">
    <property type="entry name" value="TonB-dependent receptor, plug domain"/>
    <property type="match status" value="1"/>
</dbReference>
<evidence type="ECO:0000313" key="14">
    <source>
        <dbReference type="EMBL" id="APU67377.1"/>
    </source>
</evidence>
<dbReference type="PROSITE" id="PS52016">
    <property type="entry name" value="TONB_DEPENDENT_REC_3"/>
    <property type="match status" value="1"/>
</dbReference>
<dbReference type="KEGG" id="gfl:GRFL_0653"/>
<keyword evidence="7" id="KW-0408">Iron</keyword>
<dbReference type="PANTHER" id="PTHR32552:SF68">
    <property type="entry name" value="FERRICHROME OUTER MEMBRANE TRANSPORTER_PHAGE RECEPTOR"/>
    <property type="match status" value="1"/>
</dbReference>
<dbReference type="STRING" id="1229726.GRFL_0653"/>
<evidence type="ECO:0000256" key="11">
    <source>
        <dbReference type="ARBA" id="ARBA00023237"/>
    </source>
</evidence>
<keyword evidence="6" id="KW-0732">Signal</keyword>
<evidence type="ECO:0000256" key="1">
    <source>
        <dbReference type="ARBA" id="ARBA00004571"/>
    </source>
</evidence>
<dbReference type="Gene3D" id="2.60.40.1120">
    <property type="entry name" value="Carboxypeptidase-like, regulatory domain"/>
    <property type="match status" value="1"/>
</dbReference>
<dbReference type="InterPro" id="IPR008969">
    <property type="entry name" value="CarboxyPept-like_regulatory"/>
</dbReference>
<dbReference type="PANTHER" id="PTHR32552">
    <property type="entry name" value="FERRICHROME IRON RECEPTOR-RELATED"/>
    <property type="match status" value="1"/>
</dbReference>
<dbReference type="Proteomes" id="UP000186230">
    <property type="component" value="Chromosome"/>
</dbReference>
<proteinExistence type="inferred from homology"/>
<keyword evidence="5 12" id="KW-0812">Transmembrane</keyword>
<dbReference type="GO" id="GO:0009279">
    <property type="term" value="C:cell outer membrane"/>
    <property type="evidence" value="ECO:0007669"/>
    <property type="project" value="UniProtKB-SubCell"/>
</dbReference>
<keyword evidence="14" id="KW-0675">Receptor</keyword>
<organism evidence="14 15">
    <name type="scientific">Christiangramia flava JLT2011</name>
    <dbReference type="NCBI Taxonomy" id="1229726"/>
    <lineage>
        <taxon>Bacteria</taxon>
        <taxon>Pseudomonadati</taxon>
        <taxon>Bacteroidota</taxon>
        <taxon>Flavobacteriia</taxon>
        <taxon>Flavobacteriales</taxon>
        <taxon>Flavobacteriaceae</taxon>
        <taxon>Christiangramia</taxon>
    </lineage>
</organism>
<evidence type="ECO:0000256" key="13">
    <source>
        <dbReference type="RuleBase" id="RU003357"/>
    </source>
</evidence>
<dbReference type="Pfam" id="PF13715">
    <property type="entry name" value="CarbopepD_reg_2"/>
    <property type="match status" value="1"/>
</dbReference>
<evidence type="ECO:0000256" key="4">
    <source>
        <dbReference type="ARBA" id="ARBA00022496"/>
    </source>
</evidence>
<dbReference type="CDD" id="cd01347">
    <property type="entry name" value="ligand_gated_channel"/>
    <property type="match status" value="1"/>
</dbReference>
<keyword evidence="9 13" id="KW-0798">TonB box</keyword>
<dbReference type="InterPro" id="IPR000531">
    <property type="entry name" value="Beta-barrel_TonB"/>
</dbReference>
<dbReference type="GO" id="GO:0015344">
    <property type="term" value="F:siderophore uptake transmembrane transporter activity"/>
    <property type="evidence" value="ECO:0007669"/>
    <property type="project" value="TreeGrafter"/>
</dbReference>
<evidence type="ECO:0000256" key="3">
    <source>
        <dbReference type="ARBA" id="ARBA00022452"/>
    </source>
</evidence>
<evidence type="ECO:0000256" key="2">
    <source>
        <dbReference type="ARBA" id="ARBA00022448"/>
    </source>
</evidence>
<dbReference type="InterPro" id="IPR039426">
    <property type="entry name" value="TonB-dep_rcpt-like"/>
</dbReference>
<gene>
    <name evidence="14" type="ORF">GRFL_0653</name>
</gene>
<accession>A0A1L7I191</accession>
<dbReference type="SUPFAM" id="SSF49464">
    <property type="entry name" value="Carboxypeptidase regulatory domain-like"/>
    <property type="match status" value="1"/>
</dbReference>
<dbReference type="Pfam" id="PF07715">
    <property type="entry name" value="Plug"/>
    <property type="match status" value="1"/>
</dbReference>
<evidence type="ECO:0000256" key="10">
    <source>
        <dbReference type="ARBA" id="ARBA00023136"/>
    </source>
</evidence>
<dbReference type="InterPro" id="IPR037066">
    <property type="entry name" value="Plug_dom_sf"/>
</dbReference>
<name>A0A1L7I191_9FLAO</name>
<dbReference type="AlphaFoldDB" id="A0A1L7I191"/>
<keyword evidence="15" id="KW-1185">Reference proteome</keyword>
<evidence type="ECO:0000256" key="5">
    <source>
        <dbReference type="ARBA" id="ARBA00022692"/>
    </source>
</evidence>
<evidence type="ECO:0000256" key="9">
    <source>
        <dbReference type="ARBA" id="ARBA00023077"/>
    </source>
</evidence>
<keyword evidence="8" id="KW-0406">Ion transport</keyword>
<keyword evidence="11 12" id="KW-0998">Cell outer membrane</keyword>
<protein>
    <submittedName>
        <fullName evidence="14">TonB-dependent receptor</fullName>
    </submittedName>
</protein>
<sequence length="756" mass="84951">MKIKILAVLAAIFSLQDMAAQFINGQVVSAETRQPLENVRVFHAQSNLQVFTNAEGEFEIRAEIPTKLQFSLLGYTSYSETVTAEKVKIQLQPEIGQLSEVLIQAANIPKSVRELPASVSLIRSAELSKTDNFNLVQSFNKASGVFVNQGALNTNKITIRGIGARSQYSTNRIKAYLNGIPVTTAEGELTLDDLDPEIIEKVEIFKGPVSSVFGAGLGGAINLYTKDAFENSAGVQFDYGSFHTRKMGARAGFSENDLSGTIFLTNLNSDGWRQNSAYERSSFNGNFQLDHTEKTHWNLFISATNLKAYIPSSLNLEDFQNTPEKAAFTWRQAAGYEHYNRQIAGISFSHSFSEKFSNLSSVFFTARNAYEPRPFNILDENRQSLGVRTKFNYESSFLERQASLSFGTEAMREWYETGTFQNLYEEQQANGSLEGERLSLNNQHRQYLNLFAQANWIITEKFQAEAGTSLNFTGYELIDDFDDSVDQSGKYTFSPVVSPRLGISYELFEEKNLYASASHGFSTPSVAETLTPEGLINTDLKTETGWNYEIGFKGNWFQKKLYTELNLYSIQVRNLLVARRVDNDQYVGVNAGKADHNGVEFTSVYQENIDENWQIQLRLTGNLTDYHFDRFVDLGENYSGNELPGVPEYSLIPSAEVEFKNFGFYLNYQAFGRIALNDANAAYTEAYQLLNSQLRYSNNLGKLDYSFKVGANNLFDEAYAASVVTNAVGFGGASPRFYYPGNPRNYYGSISVKYRF</sequence>
<comment type="similarity">
    <text evidence="12 13">Belongs to the TonB-dependent receptor family.</text>
</comment>
<evidence type="ECO:0000256" key="7">
    <source>
        <dbReference type="ARBA" id="ARBA00023004"/>
    </source>
</evidence>
<dbReference type="Gene3D" id="2.40.170.20">
    <property type="entry name" value="TonB-dependent receptor, beta-barrel domain"/>
    <property type="match status" value="1"/>
</dbReference>
<dbReference type="RefSeq" id="WP_236995873.1">
    <property type="nucleotide sequence ID" value="NZ_AMRU01000003.1"/>
</dbReference>
<dbReference type="Pfam" id="PF00593">
    <property type="entry name" value="TonB_dep_Rec_b-barrel"/>
    <property type="match status" value="1"/>
</dbReference>
<keyword evidence="3 12" id="KW-1134">Transmembrane beta strand</keyword>